<dbReference type="EMBL" id="ABCJ01000017">
    <property type="protein sequence ID" value="EDM22910.1"/>
    <property type="molecule type" value="Genomic_DNA"/>
</dbReference>
<evidence type="ECO:0000313" key="3">
    <source>
        <dbReference type="Proteomes" id="UP000003288"/>
    </source>
</evidence>
<organism evidence="2 3">
    <name type="scientific">Caminibacter mediatlanticus TB-2</name>
    <dbReference type="NCBI Taxonomy" id="391592"/>
    <lineage>
        <taxon>Bacteria</taxon>
        <taxon>Pseudomonadati</taxon>
        <taxon>Campylobacterota</taxon>
        <taxon>Epsilonproteobacteria</taxon>
        <taxon>Nautiliales</taxon>
        <taxon>Nautiliaceae</taxon>
        <taxon>Caminibacter</taxon>
    </lineage>
</organism>
<keyword evidence="1" id="KW-0472">Membrane</keyword>
<name>A0AAI9F1N9_9BACT</name>
<dbReference type="AlphaFoldDB" id="A0AAI9F1N9"/>
<comment type="caution">
    <text evidence="2">The sequence shown here is derived from an EMBL/GenBank/DDBJ whole genome shotgun (WGS) entry which is preliminary data.</text>
</comment>
<keyword evidence="1" id="KW-1133">Transmembrane helix</keyword>
<protein>
    <submittedName>
        <fullName evidence="2">Uncharacterized protein</fullName>
    </submittedName>
</protein>
<gene>
    <name evidence="2" type="ORF">CMTB2_05462</name>
</gene>
<dbReference type="Proteomes" id="UP000003288">
    <property type="component" value="Unassembled WGS sequence"/>
</dbReference>
<keyword evidence="1" id="KW-0812">Transmembrane</keyword>
<accession>A0AAI9F1N9</accession>
<dbReference type="RefSeq" id="WP_007475726.1">
    <property type="nucleotide sequence ID" value="NZ_ABCJ01000017.1"/>
</dbReference>
<evidence type="ECO:0000256" key="1">
    <source>
        <dbReference type="SAM" id="Phobius"/>
    </source>
</evidence>
<evidence type="ECO:0000313" key="2">
    <source>
        <dbReference type="EMBL" id="EDM22910.1"/>
    </source>
</evidence>
<sequence>MKYIIYLSIFLIIVLSLIKNCYICVGLSIGVYMLLYIIETNDKAKEIIKKLF</sequence>
<reference evidence="2 3" key="1">
    <citation type="journal article" date="2011" name="Stand. Genomic Sci.">
        <title>Draft genome sequence of Caminibacter mediatlanticus strain TB-2, an epsilonproteobacterium isolated from a deep-sea hydrothermal vent.</title>
        <authorList>
            <person name="Giovannelli D."/>
            <person name="Ferriera S."/>
            <person name="Johnson J."/>
            <person name="Kravitz S."/>
            <person name="Perez-Rodriguez I."/>
            <person name="Ricci J."/>
            <person name="O'Brien C."/>
            <person name="Voordeckers J.W."/>
            <person name="Bini E."/>
            <person name="Vetriani C."/>
        </authorList>
    </citation>
    <scope>NUCLEOTIDE SEQUENCE [LARGE SCALE GENOMIC DNA]</scope>
    <source>
        <strain evidence="2 3">TB-2</strain>
    </source>
</reference>
<feature type="transmembrane region" description="Helical" evidence="1">
    <location>
        <begin position="6"/>
        <end position="35"/>
    </location>
</feature>
<proteinExistence type="predicted"/>